<dbReference type="EMBL" id="MU267609">
    <property type="protein sequence ID" value="KAH7914737.1"/>
    <property type="molecule type" value="Genomic_DNA"/>
</dbReference>
<dbReference type="Proteomes" id="UP000790377">
    <property type="component" value="Unassembled WGS sequence"/>
</dbReference>
<accession>A0ACB8AN93</accession>
<name>A0ACB8AN93_9AGAM</name>
<organism evidence="1 2">
    <name type="scientific">Hygrophoropsis aurantiaca</name>
    <dbReference type="NCBI Taxonomy" id="72124"/>
    <lineage>
        <taxon>Eukaryota</taxon>
        <taxon>Fungi</taxon>
        <taxon>Dikarya</taxon>
        <taxon>Basidiomycota</taxon>
        <taxon>Agaricomycotina</taxon>
        <taxon>Agaricomycetes</taxon>
        <taxon>Agaricomycetidae</taxon>
        <taxon>Boletales</taxon>
        <taxon>Coniophorineae</taxon>
        <taxon>Hygrophoropsidaceae</taxon>
        <taxon>Hygrophoropsis</taxon>
    </lineage>
</organism>
<keyword evidence="2" id="KW-1185">Reference proteome</keyword>
<evidence type="ECO:0000313" key="2">
    <source>
        <dbReference type="Proteomes" id="UP000790377"/>
    </source>
</evidence>
<comment type="caution">
    <text evidence="1">The sequence shown here is derived from an EMBL/GenBank/DDBJ whole genome shotgun (WGS) entry which is preliminary data.</text>
</comment>
<proteinExistence type="predicted"/>
<evidence type="ECO:0000313" key="1">
    <source>
        <dbReference type="EMBL" id="KAH7914737.1"/>
    </source>
</evidence>
<protein>
    <submittedName>
        <fullName evidence="1">Uncharacterized protein</fullName>
    </submittedName>
</protein>
<gene>
    <name evidence="1" type="ORF">BJ138DRAFT_1177051</name>
</gene>
<reference evidence="1" key="1">
    <citation type="journal article" date="2021" name="New Phytol.">
        <title>Evolutionary innovations through gain and loss of genes in the ectomycorrhizal Boletales.</title>
        <authorList>
            <person name="Wu G."/>
            <person name="Miyauchi S."/>
            <person name="Morin E."/>
            <person name="Kuo A."/>
            <person name="Drula E."/>
            <person name="Varga T."/>
            <person name="Kohler A."/>
            <person name="Feng B."/>
            <person name="Cao Y."/>
            <person name="Lipzen A."/>
            <person name="Daum C."/>
            <person name="Hundley H."/>
            <person name="Pangilinan J."/>
            <person name="Johnson J."/>
            <person name="Barry K."/>
            <person name="LaButti K."/>
            <person name="Ng V."/>
            <person name="Ahrendt S."/>
            <person name="Min B."/>
            <person name="Choi I.G."/>
            <person name="Park H."/>
            <person name="Plett J.M."/>
            <person name="Magnuson J."/>
            <person name="Spatafora J.W."/>
            <person name="Nagy L.G."/>
            <person name="Henrissat B."/>
            <person name="Grigoriev I.V."/>
            <person name="Yang Z.L."/>
            <person name="Xu J."/>
            <person name="Martin F.M."/>
        </authorList>
    </citation>
    <scope>NUCLEOTIDE SEQUENCE</scope>
    <source>
        <strain evidence="1">ATCC 28755</strain>
    </source>
</reference>
<sequence>MPRLSHVTFTSAITMVLLVCLSLQAYARPFNTASFGLVPNAKRSPTKHLPPAGSDTYNPGTLSHPVDLVVSPAEAIVDDENLDLFGLLDFTSLKPLSELGGLSGGSGSAIVGGGSNAVGITSRDIPSVVDLSS</sequence>